<evidence type="ECO:0000313" key="1">
    <source>
        <dbReference type="EMBL" id="MDW8547551.1"/>
    </source>
</evidence>
<reference evidence="1 2" key="1">
    <citation type="submission" date="2023-11" db="EMBL/GenBank/DDBJ databases">
        <title>First isolation, identification, and characterization of non-pathogenic Epilithonimonas ginsengisoli isolated from diseased farmed rainbow trout (Oncorhynchus mykiss) in Chile.</title>
        <authorList>
            <person name="Miranda C.D."/>
            <person name="Irgang R."/>
            <person name="Concha C."/>
            <person name="Rojas R."/>
            <person name="Avendano R."/>
        </authorList>
    </citation>
    <scope>NUCLEOTIDE SEQUENCE [LARGE SCALE GENOMIC DNA]</scope>
    <source>
        <strain evidence="1 2">FP99</strain>
    </source>
</reference>
<evidence type="ECO:0000313" key="2">
    <source>
        <dbReference type="Proteomes" id="UP001204439"/>
    </source>
</evidence>
<dbReference type="RefSeq" id="WP_228391616.1">
    <property type="nucleotide sequence ID" value="NZ_JAMXLT020000002.1"/>
</dbReference>
<keyword evidence="2" id="KW-1185">Reference proteome</keyword>
<organism evidence="1 2">
    <name type="scientific">Epilithonimonas ginsengisoli</name>
    <dbReference type="NCBI Taxonomy" id="1245592"/>
    <lineage>
        <taxon>Bacteria</taxon>
        <taxon>Pseudomonadati</taxon>
        <taxon>Bacteroidota</taxon>
        <taxon>Flavobacteriia</taxon>
        <taxon>Flavobacteriales</taxon>
        <taxon>Weeksellaceae</taxon>
        <taxon>Chryseobacterium group</taxon>
        <taxon>Epilithonimonas</taxon>
    </lineage>
</organism>
<dbReference type="Proteomes" id="UP001204439">
    <property type="component" value="Unassembled WGS sequence"/>
</dbReference>
<proteinExistence type="predicted"/>
<comment type="caution">
    <text evidence="1">The sequence shown here is derived from an EMBL/GenBank/DDBJ whole genome shotgun (WGS) entry which is preliminary data.</text>
</comment>
<sequence>MVSEQDQDDIPIVLLWHDSNEANYLAKNLQDYIFKAVLTNMSEQDTYNDVDDDEFKTNLSNTLKTHTKYLTEKQSQILQDIFSRKIIDYDFELPKGRKETRRGLLSDIELKKILAEIVPYEKIDQTFEYAEE</sequence>
<gene>
    <name evidence="1" type="ORF">NG800_001425</name>
</gene>
<dbReference type="EMBL" id="JAMXLT020000002">
    <property type="protein sequence ID" value="MDW8547551.1"/>
    <property type="molecule type" value="Genomic_DNA"/>
</dbReference>
<accession>A0ABU4JD19</accession>
<name>A0ABU4JD19_9FLAO</name>
<protein>
    <submittedName>
        <fullName evidence="1">Uncharacterized protein</fullName>
    </submittedName>
</protein>